<evidence type="ECO:0000256" key="2">
    <source>
        <dbReference type="ARBA" id="ARBA00023242"/>
    </source>
</evidence>
<accession>A0A3F3Q9W7</accession>
<name>A0A3F3Q9W7_9EURO</name>
<dbReference type="Proteomes" id="UP000253729">
    <property type="component" value="Unassembled WGS sequence"/>
</dbReference>
<dbReference type="STRING" id="1341132.A0A3F3Q9W7"/>
<dbReference type="GO" id="GO:0045944">
    <property type="term" value="P:positive regulation of transcription by RNA polymerase II"/>
    <property type="evidence" value="ECO:0007669"/>
    <property type="project" value="TreeGrafter"/>
</dbReference>
<protein>
    <recommendedName>
        <fullName evidence="6">Fungal-specific transcription factor domain-domain-containing protein</fullName>
    </recommendedName>
</protein>
<dbReference type="GO" id="GO:0003700">
    <property type="term" value="F:DNA-binding transcription factor activity"/>
    <property type="evidence" value="ECO:0007669"/>
    <property type="project" value="TreeGrafter"/>
</dbReference>
<sequence length="795" mass="87222">MVAERVPMVATDSGSNSQSRGMPGFRRTPAGIECSGSGRFRFSPGLASRGKLKGCTIPIPDVDPRSVYKEGSDGPRYIRWKDDRNRVNKTQNPGLSRKERVVRNGLATERGPASGGRALAQSISVANQDVIPSSGQEMYRNMPSEDPRPSSIMQTSVGQWIAPVDYRTRESFDYFAKHVAPVMVVLDISNGYRDIILPMAFEDSLLQQAVAVVAAQHLGSRHPSCRAATESSRSAIISRLRRDSQLGSPDLVFNSSTWATLIVLLVGETVTGSSEYSHLLRTLLTLAQNMKSVGNTELRDFLTKQTDMFAFLGQPLLNENLGAERLRNPVDPSVWMASRVNADSHHHRTLSLVRKVFSKGAQIYLQRATTSQSSWHVLEELRQLLCQMSPTEPGAHGFVWSCFIAAADSVDPEHRAFFSDYLKGVYSRTMFDNIPKALDALPAIWDLQVAGLPPIWADTPGNSPSKGGIVNYPIGLSEPITNVGHHTLTASGVQDARLHFPCRKQVHLDGLNSSSGVPVKRTEGMAGGACETKKIYRREENSDRARSAARARKVAATDYHEGRADIIFSQVLYITLYPASHDTDGNHYYHTMGKDRHFTLSAFSAILCSFLDITRNMRGTLQFLYTPQQLDSPNAKLCLFARKPACPAATLKVSSLTSDCTPVDRLVISILNYPWLSVTKTGPSAHESNSSIRSQPLSEKGRSRDSLFSMTQQGLSSYSAVETTARIGTLGTDIESVSASQGHMNEKALNQGMAQLLPAPNKNLSTFTRPHDVHLPWQILASGCLPNIASNVVRL</sequence>
<dbReference type="Pfam" id="PF11951">
    <property type="entry name" value="Fungal_trans_2"/>
    <property type="match status" value="2"/>
</dbReference>
<evidence type="ECO:0008006" key="6">
    <source>
        <dbReference type="Google" id="ProtNLM"/>
    </source>
</evidence>
<evidence type="ECO:0000313" key="5">
    <source>
        <dbReference type="Proteomes" id="UP000253729"/>
    </source>
</evidence>
<dbReference type="InterPro" id="IPR021858">
    <property type="entry name" value="Fun_TF"/>
</dbReference>
<feature type="region of interest" description="Disordered" evidence="3">
    <location>
        <begin position="681"/>
        <end position="705"/>
    </location>
</feature>
<comment type="subcellular location">
    <subcellularLocation>
        <location evidence="1">Nucleus</location>
    </subcellularLocation>
</comment>
<feature type="compositionally biased region" description="Polar residues" evidence="3">
    <location>
        <begin position="681"/>
        <end position="697"/>
    </location>
</feature>
<gene>
    <name evidence="4" type="ORF">BDQ94DRAFT_158169</name>
</gene>
<proteinExistence type="predicted"/>
<dbReference type="GO" id="GO:0000976">
    <property type="term" value="F:transcription cis-regulatory region binding"/>
    <property type="evidence" value="ECO:0007669"/>
    <property type="project" value="TreeGrafter"/>
</dbReference>
<dbReference type="EMBL" id="KZ852039">
    <property type="protein sequence ID" value="RDH35994.1"/>
    <property type="molecule type" value="Genomic_DNA"/>
</dbReference>
<dbReference type="GO" id="GO:0005634">
    <property type="term" value="C:nucleus"/>
    <property type="evidence" value="ECO:0007669"/>
    <property type="project" value="UniProtKB-SubCell"/>
</dbReference>
<dbReference type="AlphaFoldDB" id="A0A3F3Q9W7"/>
<dbReference type="PANTHER" id="PTHR37534">
    <property type="entry name" value="TRANSCRIPTIONAL ACTIVATOR PROTEIN UGA3"/>
    <property type="match status" value="1"/>
</dbReference>
<evidence type="ECO:0000256" key="3">
    <source>
        <dbReference type="SAM" id="MobiDB-lite"/>
    </source>
</evidence>
<feature type="region of interest" description="Disordered" evidence="3">
    <location>
        <begin position="1"/>
        <end position="26"/>
    </location>
</feature>
<reference evidence="4 5" key="1">
    <citation type="submission" date="2018-07" db="EMBL/GenBank/DDBJ databases">
        <title>The genomes of Aspergillus section Nigri reveals drivers in fungal speciation.</title>
        <authorList>
            <consortium name="DOE Joint Genome Institute"/>
            <person name="Vesth T.C."/>
            <person name="Nybo J."/>
            <person name="Theobald S."/>
            <person name="Brandl J."/>
            <person name="Frisvad J.C."/>
            <person name="Nielsen K.F."/>
            <person name="Lyhne E.K."/>
            <person name="Kogle M.E."/>
            <person name="Kuo A."/>
            <person name="Riley R."/>
            <person name="Clum A."/>
            <person name="Nolan M."/>
            <person name="Lipzen A."/>
            <person name="Salamov A."/>
            <person name="Henrissat B."/>
            <person name="Wiebenga A."/>
            <person name="De vries R.P."/>
            <person name="Grigoriev I.V."/>
            <person name="Mortensen U.H."/>
            <person name="Andersen M.R."/>
            <person name="Baker S.E."/>
        </authorList>
    </citation>
    <scope>NUCLEOTIDE SEQUENCE [LARGE SCALE GENOMIC DNA]</scope>
    <source>
        <strain evidence="4 5">CBS 139.54b</strain>
    </source>
</reference>
<evidence type="ECO:0000313" key="4">
    <source>
        <dbReference type="EMBL" id="RDH35994.1"/>
    </source>
</evidence>
<dbReference type="PANTHER" id="PTHR37534:SF17">
    <property type="entry name" value="ZN(2)-C6 FUNGAL-TYPE DOMAIN-CONTAINING PROTEIN"/>
    <property type="match status" value="1"/>
</dbReference>
<keyword evidence="2" id="KW-0539">Nucleus</keyword>
<organism evidence="4 5">
    <name type="scientific">Aspergillus welwitschiae</name>
    <dbReference type="NCBI Taxonomy" id="1341132"/>
    <lineage>
        <taxon>Eukaryota</taxon>
        <taxon>Fungi</taxon>
        <taxon>Dikarya</taxon>
        <taxon>Ascomycota</taxon>
        <taxon>Pezizomycotina</taxon>
        <taxon>Eurotiomycetes</taxon>
        <taxon>Eurotiomycetidae</taxon>
        <taxon>Eurotiales</taxon>
        <taxon>Aspergillaceae</taxon>
        <taxon>Aspergillus</taxon>
        <taxon>Aspergillus subgen. Circumdati</taxon>
    </lineage>
</organism>
<evidence type="ECO:0000256" key="1">
    <source>
        <dbReference type="ARBA" id="ARBA00004123"/>
    </source>
</evidence>
<dbReference type="RefSeq" id="XP_026629016.1">
    <property type="nucleotide sequence ID" value="XM_026768895.1"/>
</dbReference>
<dbReference type="GeneID" id="38137251"/>
<keyword evidence="5" id="KW-1185">Reference proteome</keyword>